<sequence length="235" mass="26714">MLAKKSCQSCEQENSDAAKVIWTQTQLKDITRRELIQTKRKEQKKPDVVQRKYHTQHKGSFPFTNVRMLRSCRQCFASGFSNSASGNLDPDAAKKSCQSCEQENSDAAKVIWTQTQLKDITRRELIQTKRKEQKKPDVIYSKSEQQPSKIALNFLTPFVNTILQIRLHVSEAVHAGLHISEAVQLSKSDKLLLLAAKGKEENQQHRNLNFTSPPFNQLTGNFSKVKLLLAAVLIH</sequence>
<name>A0A2Z7A0L4_9LAMI</name>
<reference evidence="1 2" key="1">
    <citation type="journal article" date="2015" name="Proc. Natl. Acad. Sci. U.S.A.">
        <title>The resurrection genome of Boea hygrometrica: A blueprint for survival of dehydration.</title>
        <authorList>
            <person name="Xiao L."/>
            <person name="Yang G."/>
            <person name="Zhang L."/>
            <person name="Yang X."/>
            <person name="Zhao S."/>
            <person name="Ji Z."/>
            <person name="Zhou Q."/>
            <person name="Hu M."/>
            <person name="Wang Y."/>
            <person name="Chen M."/>
            <person name="Xu Y."/>
            <person name="Jin H."/>
            <person name="Xiao X."/>
            <person name="Hu G."/>
            <person name="Bao F."/>
            <person name="Hu Y."/>
            <person name="Wan P."/>
            <person name="Li L."/>
            <person name="Deng X."/>
            <person name="Kuang T."/>
            <person name="Xiang C."/>
            <person name="Zhu J.K."/>
            <person name="Oliver M.J."/>
            <person name="He Y."/>
        </authorList>
    </citation>
    <scope>NUCLEOTIDE SEQUENCE [LARGE SCALE GENOMIC DNA]</scope>
    <source>
        <strain evidence="2">cv. XS01</strain>
    </source>
</reference>
<gene>
    <name evidence="1" type="ORF">F511_39371</name>
</gene>
<accession>A0A2Z7A0L4</accession>
<evidence type="ECO:0000313" key="2">
    <source>
        <dbReference type="Proteomes" id="UP000250235"/>
    </source>
</evidence>
<organism evidence="1 2">
    <name type="scientific">Dorcoceras hygrometricum</name>
    <dbReference type="NCBI Taxonomy" id="472368"/>
    <lineage>
        <taxon>Eukaryota</taxon>
        <taxon>Viridiplantae</taxon>
        <taxon>Streptophyta</taxon>
        <taxon>Embryophyta</taxon>
        <taxon>Tracheophyta</taxon>
        <taxon>Spermatophyta</taxon>
        <taxon>Magnoliopsida</taxon>
        <taxon>eudicotyledons</taxon>
        <taxon>Gunneridae</taxon>
        <taxon>Pentapetalae</taxon>
        <taxon>asterids</taxon>
        <taxon>lamiids</taxon>
        <taxon>Lamiales</taxon>
        <taxon>Gesneriaceae</taxon>
        <taxon>Didymocarpoideae</taxon>
        <taxon>Trichosporeae</taxon>
        <taxon>Loxocarpinae</taxon>
        <taxon>Dorcoceras</taxon>
    </lineage>
</organism>
<dbReference type="Proteomes" id="UP000250235">
    <property type="component" value="Unassembled WGS sequence"/>
</dbReference>
<keyword evidence="2" id="KW-1185">Reference proteome</keyword>
<evidence type="ECO:0000313" key="1">
    <source>
        <dbReference type="EMBL" id="KZV14997.1"/>
    </source>
</evidence>
<protein>
    <submittedName>
        <fullName evidence="1">Uncharacterized protein</fullName>
    </submittedName>
</protein>
<proteinExistence type="predicted"/>
<dbReference type="AlphaFoldDB" id="A0A2Z7A0L4"/>
<dbReference type="EMBL" id="KV020141">
    <property type="protein sequence ID" value="KZV14997.1"/>
    <property type="molecule type" value="Genomic_DNA"/>
</dbReference>